<dbReference type="Gene3D" id="3.30.200.20">
    <property type="entry name" value="Phosphorylase Kinase, domain 1"/>
    <property type="match status" value="1"/>
</dbReference>
<organism evidence="7 8">
    <name type="scientific">Botrimarina colliarenosi</name>
    <dbReference type="NCBI Taxonomy" id="2528001"/>
    <lineage>
        <taxon>Bacteria</taxon>
        <taxon>Pseudomonadati</taxon>
        <taxon>Planctomycetota</taxon>
        <taxon>Planctomycetia</taxon>
        <taxon>Pirellulales</taxon>
        <taxon>Lacipirellulaceae</taxon>
        <taxon>Botrimarina</taxon>
    </lineage>
</organism>
<dbReference type="SMART" id="SM00320">
    <property type="entry name" value="WD40"/>
    <property type="match status" value="8"/>
</dbReference>
<evidence type="ECO:0000256" key="1">
    <source>
        <dbReference type="ARBA" id="ARBA00022679"/>
    </source>
</evidence>
<proteinExistence type="predicted"/>
<keyword evidence="8" id="KW-1185">Reference proteome</keyword>
<dbReference type="InterPro" id="IPR001680">
    <property type="entry name" value="WD40_rpt"/>
</dbReference>
<feature type="domain" description="Protein kinase" evidence="6">
    <location>
        <begin position="351"/>
        <end position="621"/>
    </location>
</feature>
<dbReference type="InterPro" id="IPR011009">
    <property type="entry name" value="Kinase-like_dom_sf"/>
</dbReference>
<feature type="compositionally biased region" description="Acidic residues" evidence="5">
    <location>
        <begin position="99"/>
        <end position="109"/>
    </location>
</feature>
<dbReference type="SUPFAM" id="SSF50998">
    <property type="entry name" value="Quinoprotein alcohol dehydrogenase-like"/>
    <property type="match status" value="1"/>
</dbReference>
<evidence type="ECO:0000256" key="4">
    <source>
        <dbReference type="ARBA" id="ARBA00022840"/>
    </source>
</evidence>
<keyword evidence="4" id="KW-0067">ATP-binding</keyword>
<dbReference type="GO" id="GO:0005524">
    <property type="term" value="F:ATP binding"/>
    <property type="evidence" value="ECO:0007669"/>
    <property type="project" value="UniProtKB-KW"/>
</dbReference>
<dbReference type="EMBL" id="SJPR01000004">
    <property type="protein sequence ID" value="TWT96129.1"/>
    <property type="molecule type" value="Genomic_DNA"/>
</dbReference>
<evidence type="ECO:0000256" key="2">
    <source>
        <dbReference type="ARBA" id="ARBA00022741"/>
    </source>
</evidence>
<dbReference type="SMART" id="SM00220">
    <property type="entry name" value="S_TKc"/>
    <property type="match status" value="1"/>
</dbReference>
<dbReference type="CDD" id="cd14014">
    <property type="entry name" value="STKc_PknB_like"/>
    <property type="match status" value="1"/>
</dbReference>
<dbReference type="SUPFAM" id="SSF82171">
    <property type="entry name" value="DPP6 N-terminal domain-like"/>
    <property type="match status" value="1"/>
</dbReference>
<feature type="compositionally biased region" description="Low complexity" evidence="5">
    <location>
        <begin position="230"/>
        <end position="249"/>
    </location>
</feature>
<evidence type="ECO:0000259" key="6">
    <source>
        <dbReference type="PROSITE" id="PS50011"/>
    </source>
</evidence>
<accession>A0A5C6A9A3</accession>
<dbReference type="Gene3D" id="2.130.10.10">
    <property type="entry name" value="YVTN repeat-like/Quinoprotein amine dehydrogenase"/>
    <property type="match status" value="4"/>
</dbReference>
<feature type="compositionally biased region" description="Low complexity" evidence="5">
    <location>
        <begin position="56"/>
        <end position="74"/>
    </location>
</feature>
<dbReference type="InterPro" id="IPR011047">
    <property type="entry name" value="Quinoprotein_ADH-like_sf"/>
</dbReference>
<evidence type="ECO:0000256" key="3">
    <source>
        <dbReference type="ARBA" id="ARBA00022777"/>
    </source>
</evidence>
<dbReference type="OrthoDB" id="9765809at2"/>
<evidence type="ECO:0000256" key="5">
    <source>
        <dbReference type="SAM" id="MobiDB-lite"/>
    </source>
</evidence>
<evidence type="ECO:0000313" key="7">
    <source>
        <dbReference type="EMBL" id="TWT96129.1"/>
    </source>
</evidence>
<feature type="compositionally biased region" description="Basic and acidic residues" evidence="5">
    <location>
        <begin position="269"/>
        <end position="286"/>
    </location>
</feature>
<name>A0A5C6A9A3_9BACT</name>
<sequence>MIHCPHCDAELTAETLKGSSDLFCPSCGEPLATDSDDFGLSSLGGSPADQTARPDAGGSSSSLGGSSFANSGFSELESASEDISGDEPRDATLQASDGEPSEEASDDDPHDVTIAFGERYDAGEESEDLLLLSDDEDEYADLAARDPGESLNATVDFGSFERLDREADDDSGADFTMALGGKEPTPRPDKPAPSDSDAPDLTQMVGRPGILDGGRPQPPSDATLPVDPNLLAAGLSDSGASGSSDSAGGDSAGDRTESPSTHAEGAGSSERDSATLAFDSERRSDRVSTPQPLDITGLSSGGTIPRGPLEEGRGSQLMKPGDSQIVGDESVRLRAFILAAPEGADPFGIDYALVGEAGKGGMGVVYKARQQSLNRLVAIKQIKSDLGASVSDCNKFISEAVITGQLEHPNIAPLHDLGLAADGLPFYAMKFVEGADWEDSIKGLSEEENLAILIQVAQAIAFAHSKNVLHRDLKPGNVRLGAFGEVLVMDWGLAARLDDGSEIQPAGTPIYMPPETALEYLDYAKGRVVGRKVESSRRRMPAGTYCDVYLLGALLFKIVTGRAPHRGKTTFECLKAAAKNEIVKVKRSSELLDIAYKAMATDPENRHTSALEFIEAIKAYQAHAQSIKIARRASQELRSAEKLVESPSADATEVYACYSRAQHGYQNALELWSENSKARRRLKRTLRSFGEAAYRNGDFDLALSLLDDPTGEDDALRASIVKDQKSRKSRLAWFKTLQYATAASLMVALGFIAYSVVLRQDAISLTADLEDKTKLVQQREAEATQLAAEAETQRGIAEEQTLIAAAKTDEAAAKTVEVERLSKLASSKAKAAEEATLLADEKQQEAADAIRLAEAKSQEAREQSYYAALGRIRAVLADNGVFAAWKEMQATQDSIPQERTDDPEWVSLSRRIDWRSEATELVGEAAAVGPTYAAVSSDGSTLVTAANAKGGRILLTVYREGVAAGPLTVEGPPITELAIDGAGRYAALVGGGLRLLDLQTSAPIEVIDAKQAGDAACVAFHPNRPELLVGDANSRVTSWRLEGATLRLNRTDPVVNAGSVTAVGYSPDGQQRFSVDDRGRIVLWRTQDSGTLDSRETYSHSEVASGSPHITGAVMSSDDRGRIAYGCADGAIYEVAGWWPAEDQPAIVIDEATGQQRPATASRLDGSGFLDARPTRLTATHAGAVEQIAYAEDESVLLSAGGDTLLVQRSPTRLEGEATKVERRYHDQRVLSLAVTGDGQAVSSDEAGRVVRWRVRVAPDQYAVDGEATSGVVAMRFEPGDGGAGTLAVADEAGFVRRWADVALPAQSVTQYAGHADNRDMQAWRIGGTDPQLLTVAADSRTVQDLDGVPRSVAIARACLWDGQTGLLRRSIDLGERRIVAYDDERRLLYAACAGRKIDARDSRAVAMAFSLDGGEPIPLWNEKARVSAIEPLHGQTPRGATVAVGLRDGQVFLWGAETGRIELVRSSFRPHWRPIRSLAYDPASKRLYSGDTVGLLAAWPMEGGDPTTTLLAAGASGVAPIVRLTPHDGKGVLAVQRRGSRLVTPILLDETLRTVATAGSALDSAIDAAIDPVTQQLVVLGEGTRASEIAFMQRGATSWTKQSSVASTEKLTGLTAEPEGLLVWGDGVVEWRPSDGGSYAVATRVTSRPRPLAFVSGADDNGLAALTTVGSIDAWDAAGDLVSQRPYGEGSRPTAIAMGERRDEWLVAQTTGSGATRLERWDAATRQSIGVVVDELPGVCVALASAGGKVFVALPDRVAIVPVGGGAPTEVDFPPTVGAPLAIAARPDGEGFALATESGALWIARRNAGAWRLAPADQAGVTSVAYTPAGDRLLTGVDSGRVLLLEVSGLSTDGVTARPLLSYAGHNDRVTRLDVAVTPAGTSTLVSGDASGRVIVRSL</sequence>
<dbReference type="InterPro" id="IPR015943">
    <property type="entry name" value="WD40/YVTN_repeat-like_dom_sf"/>
</dbReference>
<dbReference type="GO" id="GO:0004674">
    <property type="term" value="F:protein serine/threonine kinase activity"/>
    <property type="evidence" value="ECO:0007669"/>
    <property type="project" value="UniProtKB-EC"/>
</dbReference>
<keyword evidence="2" id="KW-0547">Nucleotide-binding</keyword>
<dbReference type="EC" id="2.7.11.1" evidence="7"/>
<dbReference type="RefSeq" id="WP_146445912.1">
    <property type="nucleotide sequence ID" value="NZ_SJPR01000004.1"/>
</dbReference>
<dbReference type="Gene3D" id="1.10.510.10">
    <property type="entry name" value="Transferase(Phosphotransferase) domain 1"/>
    <property type="match status" value="1"/>
</dbReference>
<feature type="compositionally biased region" description="Acidic residues" evidence="5">
    <location>
        <begin position="123"/>
        <end position="140"/>
    </location>
</feature>
<dbReference type="PROSITE" id="PS50011">
    <property type="entry name" value="PROTEIN_KINASE_DOM"/>
    <property type="match status" value="1"/>
</dbReference>
<gene>
    <name evidence="7" type="primary">pknD_3</name>
    <name evidence="7" type="ORF">Pla108_32120</name>
</gene>
<keyword evidence="1 7" id="KW-0808">Transferase</keyword>
<dbReference type="Proteomes" id="UP000317421">
    <property type="component" value="Unassembled WGS sequence"/>
</dbReference>
<dbReference type="SUPFAM" id="SSF56112">
    <property type="entry name" value="Protein kinase-like (PK-like)"/>
    <property type="match status" value="1"/>
</dbReference>
<dbReference type="InterPro" id="IPR000719">
    <property type="entry name" value="Prot_kinase_dom"/>
</dbReference>
<dbReference type="PANTHER" id="PTHR43289">
    <property type="entry name" value="MITOGEN-ACTIVATED PROTEIN KINASE KINASE KINASE 20-RELATED"/>
    <property type="match status" value="1"/>
</dbReference>
<dbReference type="Pfam" id="PF00069">
    <property type="entry name" value="Pkinase"/>
    <property type="match status" value="1"/>
</dbReference>
<evidence type="ECO:0000313" key="8">
    <source>
        <dbReference type="Proteomes" id="UP000317421"/>
    </source>
</evidence>
<dbReference type="PANTHER" id="PTHR43289:SF6">
    <property type="entry name" value="SERINE_THREONINE-PROTEIN KINASE NEKL-3"/>
    <property type="match status" value="1"/>
</dbReference>
<protein>
    <submittedName>
        <fullName evidence="7">Serine/threonine-protein kinase PknD</fullName>
        <ecNumber evidence="7">2.7.11.1</ecNumber>
    </submittedName>
</protein>
<feature type="compositionally biased region" description="Polar residues" evidence="5">
    <location>
        <begin position="287"/>
        <end position="302"/>
    </location>
</feature>
<keyword evidence="3 7" id="KW-0418">Kinase</keyword>
<reference evidence="7 8" key="1">
    <citation type="submission" date="2019-02" db="EMBL/GenBank/DDBJ databases">
        <title>Deep-cultivation of Planctomycetes and their phenomic and genomic characterization uncovers novel biology.</title>
        <authorList>
            <person name="Wiegand S."/>
            <person name="Jogler M."/>
            <person name="Boedeker C."/>
            <person name="Pinto D."/>
            <person name="Vollmers J."/>
            <person name="Rivas-Marin E."/>
            <person name="Kohn T."/>
            <person name="Peeters S.H."/>
            <person name="Heuer A."/>
            <person name="Rast P."/>
            <person name="Oberbeckmann S."/>
            <person name="Bunk B."/>
            <person name="Jeske O."/>
            <person name="Meyerdierks A."/>
            <person name="Storesund J.E."/>
            <person name="Kallscheuer N."/>
            <person name="Luecker S."/>
            <person name="Lage O.M."/>
            <person name="Pohl T."/>
            <person name="Merkel B.J."/>
            <person name="Hornburger P."/>
            <person name="Mueller R.-W."/>
            <person name="Bruemmer F."/>
            <person name="Labrenz M."/>
            <person name="Spormann A.M."/>
            <person name="Op Den Camp H."/>
            <person name="Overmann J."/>
            <person name="Amann R."/>
            <person name="Jetten M.S.M."/>
            <person name="Mascher T."/>
            <person name="Medema M.H."/>
            <person name="Devos D.P."/>
            <person name="Kaster A.-K."/>
            <person name="Ovreas L."/>
            <person name="Rohde M."/>
            <person name="Galperin M.Y."/>
            <person name="Jogler C."/>
        </authorList>
    </citation>
    <scope>NUCLEOTIDE SEQUENCE [LARGE SCALE GENOMIC DNA]</scope>
    <source>
        <strain evidence="7 8">Pla108</strain>
    </source>
</reference>
<comment type="caution">
    <text evidence="7">The sequence shown here is derived from an EMBL/GenBank/DDBJ whole genome shotgun (WGS) entry which is preliminary data.</text>
</comment>
<feature type="region of interest" description="Disordered" evidence="5">
    <location>
        <begin position="34"/>
        <end position="322"/>
    </location>
</feature>